<keyword evidence="5" id="KW-1185">Reference proteome</keyword>
<evidence type="ECO:0000313" key="3">
    <source>
        <dbReference type="EMBL" id="CAI9953125.1"/>
    </source>
</evidence>
<organism evidence="3">
    <name type="scientific">Hexamita inflata</name>
    <dbReference type="NCBI Taxonomy" id="28002"/>
    <lineage>
        <taxon>Eukaryota</taxon>
        <taxon>Metamonada</taxon>
        <taxon>Diplomonadida</taxon>
        <taxon>Hexamitidae</taxon>
        <taxon>Hexamitinae</taxon>
        <taxon>Hexamita</taxon>
    </lineage>
</organism>
<dbReference type="Proteomes" id="UP001642409">
    <property type="component" value="Unassembled WGS sequence"/>
</dbReference>
<evidence type="ECO:0000313" key="5">
    <source>
        <dbReference type="Proteomes" id="UP001642409"/>
    </source>
</evidence>
<comment type="similarity">
    <text evidence="1">Belongs to the peptidase C1 family.</text>
</comment>
<dbReference type="SUPFAM" id="SSF54001">
    <property type="entry name" value="Cysteine proteinases"/>
    <property type="match status" value="1"/>
</dbReference>
<dbReference type="InterPro" id="IPR038765">
    <property type="entry name" value="Papain-like_cys_pep_sf"/>
</dbReference>
<accession>A0AA86UCX7</accession>
<name>A0AA86UCX7_9EUKA</name>
<dbReference type="PRINTS" id="PR00705">
    <property type="entry name" value="PAPAIN"/>
</dbReference>
<dbReference type="PROSITE" id="PS00640">
    <property type="entry name" value="THIOL_PROTEASE_ASN"/>
    <property type="match status" value="1"/>
</dbReference>
<reference evidence="3" key="1">
    <citation type="submission" date="2023-06" db="EMBL/GenBank/DDBJ databases">
        <authorList>
            <person name="Kurt Z."/>
        </authorList>
    </citation>
    <scope>NUCLEOTIDE SEQUENCE</scope>
</reference>
<dbReference type="InterPro" id="IPR000668">
    <property type="entry name" value="Peptidase_C1A_C"/>
</dbReference>
<dbReference type="GO" id="GO:0006508">
    <property type="term" value="P:proteolysis"/>
    <property type="evidence" value="ECO:0007669"/>
    <property type="project" value="InterPro"/>
</dbReference>
<gene>
    <name evidence="4" type="ORF">HINF_LOCUS36009</name>
    <name evidence="3" type="ORF">HINF_LOCUS40770</name>
</gene>
<evidence type="ECO:0000256" key="1">
    <source>
        <dbReference type="ARBA" id="ARBA00008455"/>
    </source>
</evidence>
<feature type="domain" description="Peptidase C1A papain C-terminal" evidence="2">
    <location>
        <begin position="67"/>
        <end position="286"/>
    </location>
</feature>
<evidence type="ECO:0000259" key="2">
    <source>
        <dbReference type="SMART" id="SM00645"/>
    </source>
</evidence>
<dbReference type="InterPro" id="IPR000169">
    <property type="entry name" value="Pept_cys_AS"/>
</dbReference>
<dbReference type="EMBL" id="CATOUU010000836">
    <property type="protein sequence ID" value="CAI9953125.1"/>
    <property type="molecule type" value="Genomic_DNA"/>
</dbReference>
<dbReference type="PROSITE" id="PS00139">
    <property type="entry name" value="THIOL_PROTEASE_CYS"/>
    <property type="match status" value="1"/>
</dbReference>
<proteinExistence type="inferred from homology"/>
<dbReference type="AlphaFoldDB" id="A0AA86UCX7"/>
<dbReference type="InterPro" id="IPR025661">
    <property type="entry name" value="Pept_asp_AS"/>
</dbReference>
<dbReference type="EMBL" id="CAXDID020000131">
    <property type="protein sequence ID" value="CAL6035600.1"/>
    <property type="molecule type" value="Genomic_DNA"/>
</dbReference>
<evidence type="ECO:0000313" key="4">
    <source>
        <dbReference type="EMBL" id="CAL6035600.1"/>
    </source>
</evidence>
<dbReference type="Gene3D" id="3.90.70.10">
    <property type="entry name" value="Cysteine proteinases"/>
    <property type="match status" value="1"/>
</dbReference>
<dbReference type="InterPro" id="IPR013128">
    <property type="entry name" value="Peptidase_C1A"/>
</dbReference>
<protein>
    <submittedName>
        <fullName evidence="3">Cathepsin B</fullName>
    </submittedName>
    <submittedName>
        <fullName evidence="4">Cathepsin_B</fullName>
    </submittedName>
</protein>
<dbReference type="GO" id="GO:0008234">
    <property type="term" value="F:cysteine-type peptidase activity"/>
    <property type="evidence" value="ECO:0007669"/>
    <property type="project" value="InterPro"/>
</dbReference>
<dbReference type="Pfam" id="PF00112">
    <property type="entry name" value="Peptidase_C1"/>
    <property type="match status" value="1"/>
</dbReference>
<dbReference type="PANTHER" id="PTHR12411">
    <property type="entry name" value="CYSTEINE PROTEASE FAMILY C1-RELATED"/>
    <property type="match status" value="1"/>
</dbReference>
<dbReference type="SMART" id="SM00645">
    <property type="entry name" value="Pept_C1"/>
    <property type="match status" value="1"/>
</dbReference>
<comment type="caution">
    <text evidence="3">The sequence shown here is derived from an EMBL/GenBank/DDBJ whole genome shotgun (WGS) entry which is preliminary data.</text>
</comment>
<sequence>MFVVVSLSQEFHSHSVLELLHNLPDLTWSPGFPAHFKGKSEDQFRSALLPFIPYQSTMQKTRLLGAAPEAFSWLDAKPHCLKVRDQDLCGACWAFSSVGAFSDNRCFHGKDAARVTYSEQFMVSCDMGSSGCGGTHYLSAPQKFLKKTGVPTEECVSYKSGPTNITGKCPSKCDDGSAIKLVKSVTFEDVCSNEESIKVALTQGSVQTGFAVYTDFGYYMKGIYQHKYGRQEGGHAVTFVGYGQENGVKYWVVRNSWGETWGENGYFRILRGVNECGIEDACYLSTV</sequence>
<reference evidence="4 5" key="2">
    <citation type="submission" date="2024-07" db="EMBL/GenBank/DDBJ databases">
        <authorList>
            <person name="Akdeniz Z."/>
        </authorList>
    </citation>
    <scope>NUCLEOTIDE SEQUENCE [LARGE SCALE GENOMIC DNA]</scope>
</reference>